<sequence>MDNGWGDHSLSNSIKYLSPIFGGFRVSAQFSPGGVAGDLSNRKKESVGLSYANNSFSAAAVFSRINNPATSIYDETASPVAGGTCNNPSGYASAGVNHRFGPALFGFTYTNTRFQDVVRRSSIPLSGTAAFNN</sequence>
<feature type="domain" description="Porin" evidence="1">
    <location>
        <begin position="6"/>
        <end position="114"/>
    </location>
</feature>
<proteinExistence type="predicted"/>
<dbReference type="SUPFAM" id="SSF56935">
    <property type="entry name" value="Porins"/>
    <property type="match status" value="1"/>
</dbReference>
<evidence type="ECO:0000313" key="2">
    <source>
        <dbReference type="EMBL" id="GGD79011.1"/>
    </source>
</evidence>
<comment type="caution">
    <text evidence="2">The sequence shown here is derived from an EMBL/GenBank/DDBJ whole genome shotgun (WGS) entry which is preliminary data.</text>
</comment>
<gene>
    <name evidence="2" type="ORF">GCM10010985_36840</name>
</gene>
<organism evidence="2 3">
    <name type="scientific">Caballeronia grimmiae</name>
    <dbReference type="NCBI Taxonomy" id="1071679"/>
    <lineage>
        <taxon>Bacteria</taxon>
        <taxon>Pseudomonadati</taxon>
        <taxon>Pseudomonadota</taxon>
        <taxon>Betaproteobacteria</taxon>
        <taxon>Burkholderiales</taxon>
        <taxon>Burkholderiaceae</taxon>
        <taxon>Caballeronia</taxon>
    </lineage>
</organism>
<dbReference type="InterPro" id="IPR023614">
    <property type="entry name" value="Porin_dom_sf"/>
</dbReference>
<dbReference type="RefSeq" id="WP_229753989.1">
    <property type="nucleotide sequence ID" value="NZ_BMEG01000006.1"/>
</dbReference>
<dbReference type="Pfam" id="PF13609">
    <property type="entry name" value="Porin_4"/>
    <property type="match status" value="1"/>
</dbReference>
<reference evidence="3" key="1">
    <citation type="journal article" date="2019" name="Int. J. Syst. Evol. Microbiol.">
        <title>The Global Catalogue of Microorganisms (GCM) 10K type strain sequencing project: providing services to taxonomists for standard genome sequencing and annotation.</title>
        <authorList>
            <consortium name="The Broad Institute Genomics Platform"/>
            <consortium name="The Broad Institute Genome Sequencing Center for Infectious Disease"/>
            <person name="Wu L."/>
            <person name="Ma J."/>
        </authorList>
    </citation>
    <scope>NUCLEOTIDE SEQUENCE [LARGE SCALE GENOMIC DNA]</scope>
    <source>
        <strain evidence="3">CGMCC 1.11013</strain>
    </source>
</reference>
<dbReference type="InterPro" id="IPR033900">
    <property type="entry name" value="Gram_neg_porin_domain"/>
</dbReference>
<evidence type="ECO:0000259" key="1">
    <source>
        <dbReference type="Pfam" id="PF13609"/>
    </source>
</evidence>
<accession>A0ABQ1RV23</accession>
<keyword evidence="3" id="KW-1185">Reference proteome</keyword>
<dbReference type="CDD" id="cd00342">
    <property type="entry name" value="gram_neg_porins"/>
    <property type="match status" value="1"/>
</dbReference>
<dbReference type="Proteomes" id="UP000597138">
    <property type="component" value="Unassembled WGS sequence"/>
</dbReference>
<evidence type="ECO:0000313" key="3">
    <source>
        <dbReference type="Proteomes" id="UP000597138"/>
    </source>
</evidence>
<dbReference type="EMBL" id="BMEG01000006">
    <property type="protein sequence ID" value="GGD79011.1"/>
    <property type="molecule type" value="Genomic_DNA"/>
</dbReference>
<protein>
    <recommendedName>
        <fullName evidence="1">Porin domain-containing protein</fullName>
    </recommendedName>
</protein>
<name>A0ABQ1RV23_9BURK</name>
<dbReference type="Gene3D" id="2.40.160.10">
    <property type="entry name" value="Porin"/>
    <property type="match status" value="1"/>
</dbReference>